<organism evidence="1 2">
    <name type="scientific">Cucurbitaria berberidis CBS 394.84</name>
    <dbReference type="NCBI Taxonomy" id="1168544"/>
    <lineage>
        <taxon>Eukaryota</taxon>
        <taxon>Fungi</taxon>
        <taxon>Dikarya</taxon>
        <taxon>Ascomycota</taxon>
        <taxon>Pezizomycotina</taxon>
        <taxon>Dothideomycetes</taxon>
        <taxon>Pleosporomycetidae</taxon>
        <taxon>Pleosporales</taxon>
        <taxon>Pleosporineae</taxon>
        <taxon>Cucurbitariaceae</taxon>
        <taxon>Cucurbitaria</taxon>
    </lineage>
</organism>
<sequence length="156" mass="17144">MYLRPETLHASHHPNYRSVRGSSLWNLNPPNSLIPTCIASSGPPLFPHAYIDYQSRLQSRHVYKNKLNNLVLALPTPLHTTTPHVAKSSQLTLATDITVAFPPTIHLLNTLNTLHTRLNRSTHSPVLNAETPIDTPAKPGNTLYRAGSAVVLSHGV</sequence>
<dbReference type="RefSeq" id="XP_040782755.1">
    <property type="nucleotide sequence ID" value="XM_040932225.1"/>
</dbReference>
<evidence type="ECO:0000313" key="1">
    <source>
        <dbReference type="EMBL" id="KAF1840192.1"/>
    </source>
</evidence>
<dbReference type="AlphaFoldDB" id="A0A9P4G767"/>
<comment type="caution">
    <text evidence="1">The sequence shown here is derived from an EMBL/GenBank/DDBJ whole genome shotgun (WGS) entry which is preliminary data.</text>
</comment>
<keyword evidence="2" id="KW-1185">Reference proteome</keyword>
<reference evidence="1" key="1">
    <citation type="submission" date="2020-01" db="EMBL/GenBank/DDBJ databases">
        <authorList>
            <consortium name="DOE Joint Genome Institute"/>
            <person name="Haridas S."/>
            <person name="Albert R."/>
            <person name="Binder M."/>
            <person name="Bloem J."/>
            <person name="Labutti K."/>
            <person name="Salamov A."/>
            <person name="Andreopoulos B."/>
            <person name="Baker S.E."/>
            <person name="Barry K."/>
            <person name="Bills G."/>
            <person name="Bluhm B.H."/>
            <person name="Cannon C."/>
            <person name="Castanera R."/>
            <person name="Culley D.E."/>
            <person name="Daum C."/>
            <person name="Ezra D."/>
            <person name="Gonzalez J.B."/>
            <person name="Henrissat B."/>
            <person name="Kuo A."/>
            <person name="Liang C."/>
            <person name="Lipzen A."/>
            <person name="Lutzoni F."/>
            <person name="Magnuson J."/>
            <person name="Mondo S."/>
            <person name="Nolan M."/>
            <person name="Ohm R."/>
            <person name="Pangilinan J."/>
            <person name="Park H.-J."/>
            <person name="Ramirez L."/>
            <person name="Alfaro M."/>
            <person name="Sun H."/>
            <person name="Tritt A."/>
            <person name="Yoshinaga Y."/>
            <person name="Zwiers L.-H."/>
            <person name="Turgeon B.G."/>
            <person name="Goodwin S.B."/>
            <person name="Spatafora J.W."/>
            <person name="Crous P.W."/>
            <person name="Grigoriev I.V."/>
        </authorList>
    </citation>
    <scope>NUCLEOTIDE SEQUENCE</scope>
    <source>
        <strain evidence="1">CBS 394.84</strain>
    </source>
</reference>
<dbReference type="Proteomes" id="UP000800039">
    <property type="component" value="Unassembled WGS sequence"/>
</dbReference>
<dbReference type="GeneID" id="63849476"/>
<dbReference type="EMBL" id="ML976620">
    <property type="protein sequence ID" value="KAF1840192.1"/>
    <property type="molecule type" value="Genomic_DNA"/>
</dbReference>
<evidence type="ECO:0000313" key="2">
    <source>
        <dbReference type="Proteomes" id="UP000800039"/>
    </source>
</evidence>
<name>A0A9P4G767_9PLEO</name>
<accession>A0A9P4G767</accession>
<gene>
    <name evidence="1" type="ORF">K460DRAFT_359903</name>
</gene>
<proteinExistence type="predicted"/>
<protein>
    <submittedName>
        <fullName evidence="1">Uncharacterized protein</fullName>
    </submittedName>
</protein>